<evidence type="ECO:0000313" key="2">
    <source>
        <dbReference type="Proteomes" id="UP000243975"/>
    </source>
</evidence>
<comment type="caution">
    <text evidence="1">The sequence shown here is derived from an EMBL/GenBank/DDBJ whole genome shotgun (WGS) entry which is preliminary data.</text>
</comment>
<organism evidence="1 2">
    <name type="scientific">Cynara cardunculus var. scolymus</name>
    <name type="common">Globe artichoke</name>
    <name type="synonym">Cynara scolymus</name>
    <dbReference type="NCBI Taxonomy" id="59895"/>
    <lineage>
        <taxon>Eukaryota</taxon>
        <taxon>Viridiplantae</taxon>
        <taxon>Streptophyta</taxon>
        <taxon>Embryophyta</taxon>
        <taxon>Tracheophyta</taxon>
        <taxon>Spermatophyta</taxon>
        <taxon>Magnoliopsida</taxon>
        <taxon>eudicotyledons</taxon>
        <taxon>Gunneridae</taxon>
        <taxon>Pentapetalae</taxon>
        <taxon>asterids</taxon>
        <taxon>campanulids</taxon>
        <taxon>Asterales</taxon>
        <taxon>Asteraceae</taxon>
        <taxon>Carduoideae</taxon>
        <taxon>Cardueae</taxon>
        <taxon>Carduinae</taxon>
        <taxon>Cynara</taxon>
    </lineage>
</organism>
<dbReference type="AlphaFoldDB" id="A0A103XNV4"/>
<dbReference type="STRING" id="59895.A0A103XNV4"/>
<proteinExistence type="predicted"/>
<name>A0A103XNV4_CYNCS</name>
<dbReference type="Gramene" id="KVH93989">
    <property type="protein sequence ID" value="KVH93989"/>
    <property type="gene ID" value="Ccrd_003949"/>
</dbReference>
<keyword evidence="2" id="KW-1185">Reference proteome</keyword>
<dbReference type="EMBL" id="LEKV01004578">
    <property type="protein sequence ID" value="KVH93989.1"/>
    <property type="molecule type" value="Genomic_DNA"/>
</dbReference>
<dbReference type="Proteomes" id="UP000243975">
    <property type="component" value="Unassembled WGS sequence"/>
</dbReference>
<accession>A0A103XNV4</accession>
<gene>
    <name evidence="1" type="ORF">Ccrd_003949</name>
</gene>
<sequence>MMVAYAAASTDDLEFVQQLLQKDPLSVFGEGEYGVIDIFYVAVRSKNNEVFWVVYDFAMSPRFISRDRRVLEGISSGYKQEMKNGAVHALARGGNLRFG</sequence>
<protein>
    <submittedName>
        <fullName evidence="1">Uncharacterized protein</fullName>
    </submittedName>
</protein>
<reference evidence="1 2" key="1">
    <citation type="journal article" date="2016" name="Sci. Rep.">
        <title>The genome sequence of the outbreeding globe artichoke constructed de novo incorporating a phase-aware low-pass sequencing strategy of F1 progeny.</title>
        <authorList>
            <person name="Scaglione D."/>
            <person name="Reyes-Chin-Wo S."/>
            <person name="Acquadro A."/>
            <person name="Froenicke L."/>
            <person name="Portis E."/>
            <person name="Beitel C."/>
            <person name="Tirone M."/>
            <person name="Mauro R."/>
            <person name="Lo Monaco A."/>
            <person name="Mauromicale G."/>
            <person name="Faccioli P."/>
            <person name="Cattivelli L."/>
            <person name="Rieseberg L."/>
            <person name="Michelmore R."/>
            <person name="Lanteri S."/>
        </authorList>
    </citation>
    <scope>NUCLEOTIDE SEQUENCE [LARGE SCALE GENOMIC DNA]</scope>
    <source>
        <strain evidence="1">2C</strain>
    </source>
</reference>
<evidence type="ECO:0000313" key="1">
    <source>
        <dbReference type="EMBL" id="KVH93989.1"/>
    </source>
</evidence>